<keyword evidence="3" id="KW-1185">Reference proteome</keyword>
<dbReference type="InterPro" id="IPR029068">
    <property type="entry name" value="Glyas_Bleomycin-R_OHBP_Dase"/>
</dbReference>
<gene>
    <name evidence="2" type="ORF">H9X81_02520</name>
</gene>
<dbReference type="RefSeq" id="WP_177504165.1">
    <property type="nucleotide sequence ID" value="NZ_JACSNR010000002.1"/>
</dbReference>
<dbReference type="PROSITE" id="PS51819">
    <property type="entry name" value="VOC"/>
    <property type="match status" value="1"/>
</dbReference>
<evidence type="ECO:0000313" key="2">
    <source>
        <dbReference type="EMBL" id="MBM6922571.1"/>
    </source>
</evidence>
<dbReference type="InterPro" id="IPR037523">
    <property type="entry name" value="VOC_core"/>
</dbReference>
<dbReference type="PANTHER" id="PTHR36113">
    <property type="entry name" value="LYASE, PUTATIVE-RELATED-RELATED"/>
    <property type="match status" value="1"/>
</dbReference>
<dbReference type="InterPro" id="IPR051332">
    <property type="entry name" value="Fosfomycin_Res_Enzymes"/>
</dbReference>
<evidence type="ECO:0000259" key="1">
    <source>
        <dbReference type="PROSITE" id="PS51819"/>
    </source>
</evidence>
<dbReference type="EMBL" id="JACSNR010000002">
    <property type="protein sequence ID" value="MBM6922571.1"/>
    <property type="molecule type" value="Genomic_DNA"/>
</dbReference>
<sequence>MDFKFAHNSITVLDLERSIAFYREALGLREVSRRKSQDGQATLVSLSDGQSDVKLELVAHEDRLNPYDLGENETHIAFTTEHFEEARELHQQMDCICYENPKKNLYFINDPDGYWLEILPCC</sequence>
<evidence type="ECO:0000313" key="3">
    <source>
        <dbReference type="Proteomes" id="UP000724149"/>
    </source>
</evidence>
<accession>A0ABS2GLT2</accession>
<reference evidence="2 3" key="1">
    <citation type="journal article" date="2021" name="Sci. Rep.">
        <title>The distribution of antibiotic resistance genes in chicken gut microbiota commensals.</title>
        <authorList>
            <person name="Juricova H."/>
            <person name="Matiasovicova J."/>
            <person name="Kubasova T."/>
            <person name="Cejkova D."/>
            <person name="Rychlik I."/>
        </authorList>
    </citation>
    <scope>NUCLEOTIDE SEQUENCE [LARGE SCALE GENOMIC DNA]</scope>
    <source>
        <strain evidence="2 3">An564</strain>
    </source>
</reference>
<protein>
    <submittedName>
        <fullName evidence="2">VOC family protein</fullName>
    </submittedName>
</protein>
<name>A0ABS2GLT2_9FIRM</name>
<dbReference type="Pfam" id="PF13669">
    <property type="entry name" value="Glyoxalase_4"/>
    <property type="match status" value="1"/>
</dbReference>
<organism evidence="2 3">
    <name type="scientific">Hydrogenoanaerobacterium saccharovorans</name>
    <dbReference type="NCBI Taxonomy" id="474960"/>
    <lineage>
        <taxon>Bacteria</taxon>
        <taxon>Bacillati</taxon>
        <taxon>Bacillota</taxon>
        <taxon>Clostridia</taxon>
        <taxon>Eubacteriales</taxon>
        <taxon>Oscillospiraceae</taxon>
        <taxon>Hydrogenoanaerobacterium</taxon>
    </lineage>
</organism>
<dbReference type="SUPFAM" id="SSF54593">
    <property type="entry name" value="Glyoxalase/Bleomycin resistance protein/Dihydroxybiphenyl dioxygenase"/>
    <property type="match status" value="1"/>
</dbReference>
<proteinExistence type="predicted"/>
<dbReference type="PANTHER" id="PTHR36113:SF3">
    <property type="entry name" value="SLL5075 PROTEIN"/>
    <property type="match status" value="1"/>
</dbReference>
<comment type="caution">
    <text evidence="2">The sequence shown here is derived from an EMBL/GenBank/DDBJ whole genome shotgun (WGS) entry which is preliminary data.</text>
</comment>
<dbReference type="Gene3D" id="3.10.180.10">
    <property type="entry name" value="2,3-Dihydroxybiphenyl 1,2-Dioxygenase, domain 1"/>
    <property type="match status" value="1"/>
</dbReference>
<feature type="domain" description="VOC" evidence="1">
    <location>
        <begin position="4"/>
        <end position="121"/>
    </location>
</feature>
<dbReference type="Proteomes" id="UP000724149">
    <property type="component" value="Unassembled WGS sequence"/>
</dbReference>